<dbReference type="PANTHER" id="PTHR46890:SF48">
    <property type="entry name" value="RNA-DIRECTED DNA POLYMERASE"/>
    <property type="match status" value="1"/>
</dbReference>
<feature type="compositionally biased region" description="Basic and acidic residues" evidence="1">
    <location>
        <begin position="104"/>
        <end position="114"/>
    </location>
</feature>
<dbReference type="SUPFAM" id="SSF56672">
    <property type="entry name" value="DNA/RNA polymerases"/>
    <property type="match status" value="1"/>
</dbReference>
<proteinExistence type="predicted"/>
<sequence length="486" mass="55990">MMPFWVQIHDVSIGLFSESLAVQMGNFLGVFPEYDGSNLGKENRNFMRIRVQIDVRRPLKSKKQILFSGRRSSPGSNQRVTKVLSKQLHESMEHDLEDPTLVGEEGKKRSRVEYDNSNENDDNNKGGLPREEKRMEQFLPETNIREQLDRGVANTSWMALFPEVVVQHLVNSFSNHWPLLIETSKEEVKRRKRAQLNWLQLGDRNTAFFHSHATQMKNKNQIKKLQNDNGEFTKNVREIEDIARVYFENLFKARRTAFNEHIFSGIKRCIFDEDNSKLLAPYEEEEIRGALFEMGSTKAPVEDVFPTLFYQRCWDIIGSDVVSFCLNLLNGKMEVSSINATQIVLIPKIINPSNLTHFRPISLCNVIYKIVAKVIANRFRGVIDKCIDEAQNAFVPRKLITDNALVAYEVLHSMKQKRGGKKGFMAIKLDMSKAYDKVEWNFIQEIMSRIGLMRMAISEGVIKGVKASRSGPRVSHLLFADYCIMF</sequence>
<dbReference type="CDD" id="cd01650">
    <property type="entry name" value="RT_nLTR_like"/>
    <property type="match status" value="1"/>
</dbReference>
<evidence type="ECO:0000313" key="3">
    <source>
        <dbReference type="EMBL" id="KAK5793935.1"/>
    </source>
</evidence>
<dbReference type="Proteomes" id="UP001358586">
    <property type="component" value="Chromosome 10"/>
</dbReference>
<accession>A0ABR0NG02</accession>
<feature type="region of interest" description="Disordered" evidence="1">
    <location>
        <begin position="91"/>
        <end position="130"/>
    </location>
</feature>
<dbReference type="InterPro" id="IPR052343">
    <property type="entry name" value="Retrotransposon-Effector_Assoc"/>
</dbReference>
<dbReference type="PANTHER" id="PTHR46890">
    <property type="entry name" value="NON-LTR RETROLELEMENT REVERSE TRANSCRIPTASE-LIKE PROTEIN-RELATED"/>
    <property type="match status" value="1"/>
</dbReference>
<evidence type="ECO:0000256" key="1">
    <source>
        <dbReference type="SAM" id="MobiDB-lite"/>
    </source>
</evidence>
<dbReference type="InterPro" id="IPR043502">
    <property type="entry name" value="DNA/RNA_pol_sf"/>
</dbReference>
<protein>
    <recommendedName>
        <fullName evidence="2">Reverse transcriptase domain-containing protein</fullName>
    </recommendedName>
</protein>
<dbReference type="InterPro" id="IPR000477">
    <property type="entry name" value="RT_dom"/>
</dbReference>
<gene>
    <name evidence="3" type="ORF">PVK06_035114</name>
</gene>
<organism evidence="3 4">
    <name type="scientific">Gossypium arboreum</name>
    <name type="common">Tree cotton</name>
    <name type="synonym">Gossypium nanking</name>
    <dbReference type="NCBI Taxonomy" id="29729"/>
    <lineage>
        <taxon>Eukaryota</taxon>
        <taxon>Viridiplantae</taxon>
        <taxon>Streptophyta</taxon>
        <taxon>Embryophyta</taxon>
        <taxon>Tracheophyta</taxon>
        <taxon>Spermatophyta</taxon>
        <taxon>Magnoliopsida</taxon>
        <taxon>eudicotyledons</taxon>
        <taxon>Gunneridae</taxon>
        <taxon>Pentapetalae</taxon>
        <taxon>rosids</taxon>
        <taxon>malvids</taxon>
        <taxon>Malvales</taxon>
        <taxon>Malvaceae</taxon>
        <taxon>Malvoideae</taxon>
        <taxon>Gossypium</taxon>
    </lineage>
</organism>
<comment type="caution">
    <text evidence="3">The sequence shown here is derived from an EMBL/GenBank/DDBJ whole genome shotgun (WGS) entry which is preliminary data.</text>
</comment>
<dbReference type="Pfam" id="PF00078">
    <property type="entry name" value="RVT_1"/>
    <property type="match status" value="1"/>
</dbReference>
<keyword evidence="4" id="KW-1185">Reference proteome</keyword>
<feature type="domain" description="Reverse transcriptase" evidence="2">
    <location>
        <begin position="355"/>
        <end position="455"/>
    </location>
</feature>
<dbReference type="EMBL" id="JARKNE010000010">
    <property type="protein sequence ID" value="KAK5793935.1"/>
    <property type="molecule type" value="Genomic_DNA"/>
</dbReference>
<reference evidence="3 4" key="1">
    <citation type="submission" date="2023-03" db="EMBL/GenBank/DDBJ databases">
        <title>WGS of Gossypium arboreum.</title>
        <authorList>
            <person name="Yu D."/>
        </authorList>
    </citation>
    <scope>NUCLEOTIDE SEQUENCE [LARGE SCALE GENOMIC DNA]</scope>
    <source>
        <tissue evidence="3">Leaf</tissue>
    </source>
</reference>
<evidence type="ECO:0000259" key="2">
    <source>
        <dbReference type="Pfam" id="PF00078"/>
    </source>
</evidence>
<evidence type="ECO:0000313" key="4">
    <source>
        <dbReference type="Proteomes" id="UP001358586"/>
    </source>
</evidence>
<name>A0ABR0NG02_GOSAR</name>